<dbReference type="Gene3D" id="3.40.50.1820">
    <property type="entry name" value="alpha/beta hydrolase"/>
    <property type="match status" value="1"/>
</dbReference>
<proteinExistence type="predicted"/>
<comment type="caution">
    <text evidence="4">The sequence shown here is derived from an EMBL/GenBank/DDBJ whole genome shotgun (WGS) entry which is preliminary data.</text>
</comment>
<evidence type="ECO:0000256" key="1">
    <source>
        <dbReference type="SAM" id="MobiDB-lite"/>
    </source>
</evidence>
<reference evidence="4" key="1">
    <citation type="submission" date="2022-07" db="EMBL/GenBank/DDBJ databases">
        <title>Phylogenomic reconstructions and comparative analyses of Kickxellomycotina fungi.</title>
        <authorList>
            <person name="Reynolds N.K."/>
            <person name="Stajich J.E."/>
            <person name="Barry K."/>
            <person name="Grigoriev I.V."/>
            <person name="Crous P."/>
            <person name="Smith M.E."/>
        </authorList>
    </citation>
    <scope>NUCLEOTIDE SEQUENCE</scope>
    <source>
        <strain evidence="4">IMI 214461</strain>
    </source>
</reference>
<evidence type="ECO:0000259" key="3">
    <source>
        <dbReference type="Pfam" id="PF00561"/>
    </source>
</evidence>
<feature type="transmembrane region" description="Helical" evidence="2">
    <location>
        <begin position="110"/>
        <end position="128"/>
    </location>
</feature>
<feature type="domain" description="AB hydrolase-1" evidence="3">
    <location>
        <begin position="246"/>
        <end position="340"/>
    </location>
</feature>
<evidence type="ECO:0000313" key="5">
    <source>
        <dbReference type="Proteomes" id="UP001150907"/>
    </source>
</evidence>
<gene>
    <name evidence="4" type="ORF">H4R26_002950</name>
</gene>
<evidence type="ECO:0000256" key="2">
    <source>
        <dbReference type="SAM" id="Phobius"/>
    </source>
</evidence>
<dbReference type="SUPFAM" id="SSF53474">
    <property type="entry name" value="alpha/beta-Hydrolases"/>
    <property type="match status" value="1"/>
</dbReference>
<dbReference type="EMBL" id="JANBQF010000205">
    <property type="protein sequence ID" value="KAJ2003666.1"/>
    <property type="molecule type" value="Genomic_DNA"/>
</dbReference>
<keyword evidence="2" id="KW-0812">Transmembrane</keyword>
<feature type="transmembrane region" description="Helical" evidence="2">
    <location>
        <begin position="83"/>
        <end position="104"/>
    </location>
</feature>
<keyword evidence="5" id="KW-1185">Reference proteome</keyword>
<sequence length="633" mass="70090">MWYFRKHTIFSVPGIVLVLLTLAYFVAFFVYIGVSARRNRLVKHNEFAYMWIALVGLLLGLQSLFVISAYRASSRYLYWTLPWMGYGALMCVFSLCATGGYGAIGDGASAAWSIFWLVPGVAIFVYAAKARRGYAVDRIMGIPEYRPRLANSRGMVLFYVALDNVFPWLTWLTCVFFGLLVVIQALCLANDYRIYERPGTLVPIQTNGGEDWYNLHVWCYGYGADVQAKGTAPVFVLLTDFGMPSTSMMGLAQGFANSGHPACIVDRPGYGWSEPGYWNQNPSDVVKSINQALTKYPISNPIVLVGWGDGGVWSQLYMQEADYSRVIGVVLLDTHPNLEILQTYALNRTTTLQNLRQLRSISTSGSVSNSIPEVHFDESVEQQASQLFANWRAVSPIALHRARNNAWPGFSPQDSLGMHRSLFRNNLYYQAKYFEYGGTGAKLYQSLLGYVVSATDAVLVYHHWPLRWPSFRDGSGSAFLSTSSLTRRDGAPPTAPASNTKIPVIIIASAKQFDSNCQTQGISNKEDCTKWQAFAWFYYRQQIEYQQTLSQNAALLLCTAPVQEDNKPCDTDFVWTRPNWLAAAIAKNVFTGSSAANFSSSTPSSSPLAATTTSLPTTSPGSSALPSPSSLLS</sequence>
<feature type="transmembrane region" description="Helical" evidence="2">
    <location>
        <begin position="12"/>
        <end position="36"/>
    </location>
</feature>
<organism evidence="4 5">
    <name type="scientific">Coemansia thaxteri</name>
    <dbReference type="NCBI Taxonomy" id="2663907"/>
    <lineage>
        <taxon>Eukaryota</taxon>
        <taxon>Fungi</taxon>
        <taxon>Fungi incertae sedis</taxon>
        <taxon>Zoopagomycota</taxon>
        <taxon>Kickxellomycotina</taxon>
        <taxon>Kickxellomycetes</taxon>
        <taxon>Kickxellales</taxon>
        <taxon>Kickxellaceae</taxon>
        <taxon>Coemansia</taxon>
    </lineage>
</organism>
<keyword evidence="2" id="KW-1133">Transmembrane helix</keyword>
<dbReference type="Pfam" id="PF00561">
    <property type="entry name" value="Abhydrolase_1"/>
    <property type="match status" value="1"/>
</dbReference>
<feature type="region of interest" description="Disordered" evidence="1">
    <location>
        <begin position="598"/>
        <end position="633"/>
    </location>
</feature>
<dbReference type="AlphaFoldDB" id="A0A9W8BJ28"/>
<keyword evidence="2" id="KW-0472">Membrane</keyword>
<dbReference type="InterPro" id="IPR000073">
    <property type="entry name" value="AB_hydrolase_1"/>
</dbReference>
<feature type="transmembrane region" description="Helical" evidence="2">
    <location>
        <begin position="156"/>
        <end position="183"/>
    </location>
</feature>
<accession>A0A9W8BJ28</accession>
<dbReference type="Proteomes" id="UP001150907">
    <property type="component" value="Unassembled WGS sequence"/>
</dbReference>
<feature type="transmembrane region" description="Helical" evidence="2">
    <location>
        <begin position="48"/>
        <end position="71"/>
    </location>
</feature>
<dbReference type="OrthoDB" id="164921at2759"/>
<evidence type="ECO:0000313" key="4">
    <source>
        <dbReference type="EMBL" id="KAJ2003666.1"/>
    </source>
</evidence>
<name>A0A9W8BJ28_9FUNG</name>
<protein>
    <recommendedName>
        <fullName evidence="3">AB hydrolase-1 domain-containing protein</fullName>
    </recommendedName>
</protein>
<dbReference type="InterPro" id="IPR029058">
    <property type="entry name" value="AB_hydrolase_fold"/>
</dbReference>